<evidence type="ECO:0000256" key="3">
    <source>
        <dbReference type="ARBA" id="ARBA00023235"/>
    </source>
</evidence>
<reference evidence="6 7" key="1">
    <citation type="submission" date="2018-08" db="EMBL/GenBank/DDBJ databases">
        <title>Thalassotalea euphylliae genome.</title>
        <authorList>
            <person name="Summers S."/>
            <person name="Rice S.A."/>
            <person name="Freckelton M.L."/>
            <person name="Nedved B.T."/>
            <person name="Hadfield M.G."/>
        </authorList>
    </citation>
    <scope>NUCLEOTIDE SEQUENCE [LARGE SCALE GENOMIC DNA]</scope>
    <source>
        <strain evidence="6 7">H1</strain>
    </source>
</reference>
<dbReference type="SUPFAM" id="SSF74650">
    <property type="entry name" value="Galactose mutarotase-like"/>
    <property type="match status" value="1"/>
</dbReference>
<comment type="catalytic activity">
    <reaction evidence="1">
        <text>alpha-D-glucose 6-phosphate = beta-D-glucose 6-phosphate</text>
        <dbReference type="Rhea" id="RHEA:16249"/>
        <dbReference type="ChEBI" id="CHEBI:58225"/>
        <dbReference type="ChEBI" id="CHEBI:58247"/>
        <dbReference type="EC" id="5.1.3.15"/>
    </reaction>
</comment>
<accession>A0A3E0TPE0</accession>
<dbReference type="Proteomes" id="UP000256478">
    <property type="component" value="Unassembled WGS sequence"/>
</dbReference>
<dbReference type="OrthoDB" id="9790727at2"/>
<evidence type="ECO:0000313" key="7">
    <source>
        <dbReference type="Proteomes" id="UP000256478"/>
    </source>
</evidence>
<dbReference type="GO" id="GO:0005975">
    <property type="term" value="P:carbohydrate metabolic process"/>
    <property type="evidence" value="ECO:0007669"/>
    <property type="project" value="InterPro"/>
</dbReference>
<proteinExistence type="inferred from homology"/>
<dbReference type="Gene3D" id="2.70.98.10">
    <property type="match status" value="1"/>
</dbReference>
<gene>
    <name evidence="6" type="ORF">DXX93_07390</name>
</gene>
<dbReference type="RefSeq" id="WP_116007536.1">
    <property type="nucleotide sequence ID" value="NZ_QUOU01000001.1"/>
</dbReference>
<protein>
    <recommendedName>
        <fullName evidence="4">Putative glucose-6-phosphate 1-epimerase</fullName>
        <ecNumber evidence="4">5.1.3.15</ecNumber>
    </recommendedName>
</protein>
<dbReference type="Pfam" id="PF01263">
    <property type="entry name" value="Aldose_epim"/>
    <property type="match status" value="1"/>
</dbReference>
<dbReference type="PANTHER" id="PTHR11122:SF13">
    <property type="entry name" value="GLUCOSE-6-PHOSPHATE 1-EPIMERASE"/>
    <property type="match status" value="1"/>
</dbReference>
<comment type="caution">
    <text evidence="6">The sequence shown here is derived from an EMBL/GenBank/DDBJ whole genome shotgun (WGS) entry which is preliminary data.</text>
</comment>
<dbReference type="GO" id="GO:0047938">
    <property type="term" value="F:glucose-6-phosphate 1-epimerase activity"/>
    <property type="evidence" value="ECO:0007669"/>
    <property type="project" value="UniProtKB-UniRule"/>
</dbReference>
<dbReference type="GO" id="GO:0030246">
    <property type="term" value="F:carbohydrate binding"/>
    <property type="evidence" value="ECO:0007669"/>
    <property type="project" value="UniProtKB-UniRule"/>
</dbReference>
<dbReference type="PANTHER" id="PTHR11122">
    <property type="entry name" value="APOSPORY-ASSOCIATED PROTEIN C-RELATED"/>
    <property type="match status" value="1"/>
</dbReference>
<dbReference type="CDD" id="cd09020">
    <property type="entry name" value="D-hex-6-P-epi_like"/>
    <property type="match status" value="1"/>
</dbReference>
<dbReference type="InterPro" id="IPR008183">
    <property type="entry name" value="Aldose_1/G6P_1-epimerase"/>
</dbReference>
<name>A0A3E0TPE0_9GAMM</name>
<dbReference type="InterPro" id="IPR011013">
    <property type="entry name" value="Gal_mutarotase_sf_dom"/>
</dbReference>
<dbReference type="AlphaFoldDB" id="A0A3E0TPE0"/>
<dbReference type="PIRSF" id="PIRSF016020">
    <property type="entry name" value="PHexose_mutarotase"/>
    <property type="match status" value="1"/>
</dbReference>
<sequence>MTVIAEPPMPENVIAKHEAGQLTQTGLAGSLEQLVIEHQHCTARVSLYGGHVLAWQPKGEQEVFWLSKSPSYQAGKAIRGGVPLCWPWFGGWLGTQPEAAKAGNHGFARTVLWQLANHVIDDKSVTIELVWQGSQQHPVWPYHAKVTQKLKFGQTFEQQFIVENLASEAFEFTGALHSYFAVSSPAQVTAPALDNVLFDCKLTGNQQQREVLSNLVGPLDRIYHSQAEMALIDTGFGRVIRIAPQNVKQWVLWNPGQAVAQGMADVHQGGEQEYVCLEAANTQWLTVEAGQSLSFGQVISVAPL</sequence>
<feature type="active site" evidence="5">
    <location>
        <position position="177"/>
    </location>
</feature>
<dbReference type="InterPro" id="IPR025532">
    <property type="entry name" value="G6P_1-epimerase"/>
</dbReference>
<dbReference type="EC" id="5.1.3.15" evidence="4"/>
<dbReference type="EMBL" id="QUOU01000001">
    <property type="protein sequence ID" value="REL26419.1"/>
    <property type="molecule type" value="Genomic_DNA"/>
</dbReference>
<comment type="similarity">
    <text evidence="2 4">Belongs to the glucose-6-phosphate 1-epimerase family.</text>
</comment>
<evidence type="ECO:0000256" key="1">
    <source>
        <dbReference type="ARBA" id="ARBA00001096"/>
    </source>
</evidence>
<organism evidence="6 7">
    <name type="scientific">Thalassotalea euphylliae</name>
    <dbReference type="NCBI Taxonomy" id="1655234"/>
    <lineage>
        <taxon>Bacteria</taxon>
        <taxon>Pseudomonadati</taxon>
        <taxon>Pseudomonadota</taxon>
        <taxon>Gammaproteobacteria</taxon>
        <taxon>Alteromonadales</taxon>
        <taxon>Colwelliaceae</taxon>
        <taxon>Thalassotalea</taxon>
    </lineage>
</organism>
<keyword evidence="3 4" id="KW-0413">Isomerase</keyword>
<evidence type="ECO:0000256" key="5">
    <source>
        <dbReference type="PIRSR" id="PIRSR016020-1"/>
    </source>
</evidence>
<evidence type="ECO:0000313" key="6">
    <source>
        <dbReference type="EMBL" id="REL26419.1"/>
    </source>
</evidence>
<evidence type="ECO:0000256" key="2">
    <source>
        <dbReference type="ARBA" id="ARBA00005866"/>
    </source>
</evidence>
<evidence type="ECO:0000256" key="4">
    <source>
        <dbReference type="PIRNR" id="PIRNR016020"/>
    </source>
</evidence>
<dbReference type="InterPro" id="IPR014718">
    <property type="entry name" value="GH-type_carb-bd"/>
</dbReference>
<feature type="active site" evidence="5">
    <location>
        <position position="278"/>
    </location>
</feature>